<proteinExistence type="predicted"/>
<dbReference type="Proteomes" id="UP001152622">
    <property type="component" value="Chromosome 2"/>
</dbReference>
<dbReference type="EMBL" id="JAINUF010000002">
    <property type="protein sequence ID" value="KAJ8373745.1"/>
    <property type="molecule type" value="Genomic_DNA"/>
</dbReference>
<accession>A0A9Q1G2U7</accession>
<evidence type="ECO:0000313" key="1">
    <source>
        <dbReference type="EMBL" id="KAJ8373745.1"/>
    </source>
</evidence>
<dbReference type="AlphaFoldDB" id="A0A9Q1G2U7"/>
<name>A0A9Q1G2U7_SYNKA</name>
<sequence>MCCFVRRRSWCAARLEGGAEETRCQGRGCSLPSSPWGYRARSRLPLHVAATRWSQSWPSFVQLTDACVCNRQTSSAALHFRSVQCDNYLFWFAASSQRDGGSLHHQGRDVEWRLLWQRAELSHGVCALRPSRPGE</sequence>
<comment type="caution">
    <text evidence="1">The sequence shown here is derived from an EMBL/GenBank/DDBJ whole genome shotgun (WGS) entry which is preliminary data.</text>
</comment>
<gene>
    <name evidence="1" type="ORF">SKAU_G00043250</name>
</gene>
<evidence type="ECO:0000313" key="2">
    <source>
        <dbReference type="Proteomes" id="UP001152622"/>
    </source>
</evidence>
<organism evidence="1 2">
    <name type="scientific">Synaphobranchus kaupii</name>
    <name type="common">Kaup's arrowtooth eel</name>
    <dbReference type="NCBI Taxonomy" id="118154"/>
    <lineage>
        <taxon>Eukaryota</taxon>
        <taxon>Metazoa</taxon>
        <taxon>Chordata</taxon>
        <taxon>Craniata</taxon>
        <taxon>Vertebrata</taxon>
        <taxon>Euteleostomi</taxon>
        <taxon>Actinopterygii</taxon>
        <taxon>Neopterygii</taxon>
        <taxon>Teleostei</taxon>
        <taxon>Anguilliformes</taxon>
        <taxon>Synaphobranchidae</taxon>
        <taxon>Synaphobranchus</taxon>
    </lineage>
</organism>
<reference evidence="1" key="1">
    <citation type="journal article" date="2023" name="Science">
        <title>Genome structures resolve the early diversification of teleost fishes.</title>
        <authorList>
            <person name="Parey E."/>
            <person name="Louis A."/>
            <person name="Montfort J."/>
            <person name="Bouchez O."/>
            <person name="Roques C."/>
            <person name="Iampietro C."/>
            <person name="Lluch J."/>
            <person name="Castinel A."/>
            <person name="Donnadieu C."/>
            <person name="Desvignes T."/>
            <person name="Floi Bucao C."/>
            <person name="Jouanno E."/>
            <person name="Wen M."/>
            <person name="Mejri S."/>
            <person name="Dirks R."/>
            <person name="Jansen H."/>
            <person name="Henkel C."/>
            <person name="Chen W.J."/>
            <person name="Zahm M."/>
            <person name="Cabau C."/>
            <person name="Klopp C."/>
            <person name="Thompson A.W."/>
            <person name="Robinson-Rechavi M."/>
            <person name="Braasch I."/>
            <person name="Lecointre G."/>
            <person name="Bobe J."/>
            <person name="Postlethwait J.H."/>
            <person name="Berthelot C."/>
            <person name="Roest Crollius H."/>
            <person name="Guiguen Y."/>
        </authorList>
    </citation>
    <scope>NUCLEOTIDE SEQUENCE</scope>
    <source>
        <strain evidence="1">WJC10195</strain>
    </source>
</reference>
<keyword evidence="2" id="KW-1185">Reference proteome</keyword>
<protein>
    <submittedName>
        <fullName evidence="1">Uncharacterized protein</fullName>
    </submittedName>
</protein>